<sequence length="100" mass="11178">MIFSKKILIISLIVIVIAILAFFIFFREKPYESEEASTQDTEEEARKVKETPLPVKVVEAQIGDLIIKLKSPGEAVTNMKINMKAEVAGVIKSLNVEESK</sequence>
<feature type="transmembrane region" description="Helical" evidence="1">
    <location>
        <begin position="7"/>
        <end position="26"/>
    </location>
</feature>
<protein>
    <submittedName>
        <fullName evidence="2">Uncharacterized protein</fullName>
    </submittedName>
</protein>
<reference evidence="2" key="1">
    <citation type="journal article" date="2014" name="Front. Microbiol.">
        <title>High frequency of phylogenetically diverse reductive dehalogenase-homologous genes in deep subseafloor sedimentary metagenomes.</title>
        <authorList>
            <person name="Kawai M."/>
            <person name="Futagami T."/>
            <person name="Toyoda A."/>
            <person name="Takaki Y."/>
            <person name="Nishi S."/>
            <person name="Hori S."/>
            <person name="Arai W."/>
            <person name="Tsubouchi T."/>
            <person name="Morono Y."/>
            <person name="Uchiyama I."/>
            <person name="Ito T."/>
            <person name="Fujiyama A."/>
            <person name="Inagaki F."/>
            <person name="Takami H."/>
        </authorList>
    </citation>
    <scope>NUCLEOTIDE SEQUENCE</scope>
    <source>
        <strain evidence="2">Expedition CK06-06</strain>
    </source>
</reference>
<dbReference type="EMBL" id="BARV01023721">
    <property type="protein sequence ID" value="GAI39999.1"/>
    <property type="molecule type" value="Genomic_DNA"/>
</dbReference>
<keyword evidence="1" id="KW-0472">Membrane</keyword>
<feature type="non-terminal residue" evidence="2">
    <location>
        <position position="100"/>
    </location>
</feature>
<comment type="caution">
    <text evidence="2">The sequence shown here is derived from an EMBL/GenBank/DDBJ whole genome shotgun (WGS) entry which is preliminary data.</text>
</comment>
<dbReference type="AlphaFoldDB" id="X1Q9R5"/>
<name>X1Q9R5_9ZZZZ</name>
<keyword evidence="1" id="KW-1133">Transmembrane helix</keyword>
<evidence type="ECO:0000313" key="2">
    <source>
        <dbReference type="EMBL" id="GAI39999.1"/>
    </source>
</evidence>
<evidence type="ECO:0000256" key="1">
    <source>
        <dbReference type="SAM" id="Phobius"/>
    </source>
</evidence>
<keyword evidence="1" id="KW-0812">Transmembrane</keyword>
<organism evidence="2">
    <name type="scientific">marine sediment metagenome</name>
    <dbReference type="NCBI Taxonomy" id="412755"/>
    <lineage>
        <taxon>unclassified sequences</taxon>
        <taxon>metagenomes</taxon>
        <taxon>ecological metagenomes</taxon>
    </lineage>
</organism>
<accession>X1Q9R5</accession>
<gene>
    <name evidence="2" type="ORF">S06H3_38864</name>
</gene>
<proteinExistence type="predicted"/>